<evidence type="ECO:0000256" key="3">
    <source>
        <dbReference type="SAM" id="SignalP"/>
    </source>
</evidence>
<dbReference type="UniPathway" id="UPA00196"/>
<dbReference type="EC" id="3.5.1.89" evidence="2"/>
<dbReference type="PANTHER" id="PTHR12993:SF11">
    <property type="entry name" value="N-ACETYLGLUCOSAMINYL-PHOSPHATIDYLINOSITOL DE-N-ACETYLASE"/>
    <property type="match status" value="1"/>
</dbReference>
<dbReference type="OrthoDB" id="365124at2759"/>
<comment type="similarity">
    <text evidence="1">Belongs to the PIGL family.</text>
</comment>
<dbReference type="GO" id="GO:0005783">
    <property type="term" value="C:endoplasmic reticulum"/>
    <property type="evidence" value="ECO:0007669"/>
    <property type="project" value="TreeGrafter"/>
</dbReference>
<feature type="chain" id="PRO_5014117811" description="N-acetylglucosaminylphosphatidylinositol deacetylase" evidence="3">
    <location>
        <begin position="26"/>
        <end position="249"/>
    </location>
</feature>
<dbReference type="EMBL" id="BDSA01000001">
    <property type="protein sequence ID" value="GBE58866.1"/>
    <property type="molecule type" value="Genomic_DNA"/>
</dbReference>
<evidence type="ECO:0000256" key="1">
    <source>
        <dbReference type="ARBA" id="ARBA00006066"/>
    </source>
</evidence>
<dbReference type="GO" id="GO:0000225">
    <property type="term" value="F:N-acetylglucosaminylphosphatidylinositol deacetylase activity"/>
    <property type="evidence" value="ECO:0007669"/>
    <property type="project" value="UniProtKB-EC"/>
</dbReference>
<protein>
    <recommendedName>
        <fullName evidence="2">N-acetylglucosaminylphosphatidylinositol deacetylase</fullName>
        <ecNumber evidence="2">3.5.1.89</ecNumber>
    </recommendedName>
</protein>
<keyword evidence="5" id="KW-1185">Reference proteome</keyword>
<name>A0A2H6K783_9APIC</name>
<comment type="caution">
    <text evidence="4">The sequence shown here is derived from an EMBL/GenBank/DDBJ whole genome shotgun (WGS) entry which is preliminary data.</text>
</comment>
<dbReference type="PANTHER" id="PTHR12993">
    <property type="entry name" value="N-ACETYLGLUCOSAMINYL-PHOSPHATIDYLINOSITOL DE-N-ACETYLASE-RELATED"/>
    <property type="match status" value="1"/>
</dbReference>
<evidence type="ECO:0000313" key="5">
    <source>
        <dbReference type="Proteomes" id="UP000236319"/>
    </source>
</evidence>
<feature type="signal peptide" evidence="3">
    <location>
        <begin position="1"/>
        <end position="25"/>
    </location>
</feature>
<dbReference type="GO" id="GO:0006506">
    <property type="term" value="P:GPI anchor biosynthetic process"/>
    <property type="evidence" value="ECO:0007669"/>
    <property type="project" value="UniProtKB-UniPathway"/>
</dbReference>
<proteinExistence type="inferred from homology"/>
<reference evidence="4 5" key="1">
    <citation type="journal article" date="2017" name="BMC Genomics">
        <title>Whole-genome assembly of Babesia ovata and comparative genomics between closely related pathogens.</title>
        <authorList>
            <person name="Yamagishi J."/>
            <person name="Asada M."/>
            <person name="Hakimi H."/>
            <person name="Tanaka T.Q."/>
            <person name="Sugimoto C."/>
            <person name="Kawazu S."/>
        </authorList>
    </citation>
    <scope>NUCLEOTIDE SEQUENCE [LARGE SCALE GENOMIC DNA]</scope>
    <source>
        <strain evidence="4 5">Miyake</strain>
    </source>
</reference>
<dbReference type="GO" id="GO:0016020">
    <property type="term" value="C:membrane"/>
    <property type="evidence" value="ECO:0007669"/>
    <property type="project" value="GOC"/>
</dbReference>
<dbReference type="Pfam" id="PF02585">
    <property type="entry name" value="PIG-L"/>
    <property type="match status" value="1"/>
</dbReference>
<dbReference type="AlphaFoldDB" id="A0A2H6K783"/>
<dbReference type="Proteomes" id="UP000236319">
    <property type="component" value="Unassembled WGS sequence"/>
</dbReference>
<evidence type="ECO:0000313" key="4">
    <source>
        <dbReference type="EMBL" id="GBE58866.1"/>
    </source>
</evidence>
<dbReference type="GeneID" id="39872636"/>
<dbReference type="SUPFAM" id="SSF102588">
    <property type="entry name" value="LmbE-like"/>
    <property type="match status" value="1"/>
</dbReference>
<keyword evidence="3" id="KW-0732">Signal</keyword>
<organism evidence="4 5">
    <name type="scientific">Babesia ovata</name>
    <dbReference type="NCBI Taxonomy" id="189622"/>
    <lineage>
        <taxon>Eukaryota</taxon>
        <taxon>Sar</taxon>
        <taxon>Alveolata</taxon>
        <taxon>Apicomplexa</taxon>
        <taxon>Aconoidasida</taxon>
        <taxon>Piroplasmida</taxon>
        <taxon>Babesiidae</taxon>
        <taxon>Babesia</taxon>
    </lineage>
</organism>
<dbReference type="InterPro" id="IPR003737">
    <property type="entry name" value="GlcNAc_PI_deacetylase-related"/>
</dbReference>
<dbReference type="VEuPathDB" id="PiroplasmaDB:BOVATA_003590"/>
<dbReference type="RefSeq" id="XP_028865109.1">
    <property type="nucleotide sequence ID" value="XM_029009276.1"/>
</dbReference>
<sequence length="249" mass="28444">MATWLKWVVLLAAVIIRQWTSHINATFTKELLSNFPEQNEANRIIAFVTAHPDDESMFFTPLLELLSSTPSVAGGRVRVELISLTKGDFAGLGDVRIVELDAVCRRYKVNCTVVDESEWQDGTAAWDVAKVSERIEEFVIERGVGLIITFDRHGASGHPNHISVHKAVLNMKKRLPGVTVWRLHTYAILNKYFAPFAVVRSLFVRPSLISFSPLKVIRNMSVHRSQWRWYLYLWSLFGSYSYTNSFDIL</sequence>
<accession>A0A2H6K783</accession>
<gene>
    <name evidence="4" type="ORF">BOVATA_003590</name>
</gene>
<evidence type="ECO:0000256" key="2">
    <source>
        <dbReference type="ARBA" id="ARBA00012176"/>
    </source>
</evidence>
<dbReference type="Gene3D" id="3.40.50.10320">
    <property type="entry name" value="LmbE-like"/>
    <property type="match status" value="1"/>
</dbReference>
<dbReference type="InterPro" id="IPR024078">
    <property type="entry name" value="LmbE-like_dom_sf"/>
</dbReference>